<evidence type="ECO:0000259" key="3">
    <source>
        <dbReference type="Pfam" id="PF00501"/>
    </source>
</evidence>
<dbReference type="InterPro" id="IPR000873">
    <property type="entry name" value="AMP-dep_synth/lig_dom"/>
</dbReference>
<dbReference type="Gene3D" id="3.30.300.30">
    <property type="match status" value="1"/>
</dbReference>
<gene>
    <name evidence="5" type="ORF">GP2143_02824</name>
</gene>
<reference evidence="5 6" key="1">
    <citation type="journal article" date="2010" name="J. Bacteriol.">
        <title>Genome sequence of the oligotrophic marine Gammaproteobacterium HTCC2143, isolated from the Oregon Coast.</title>
        <authorList>
            <person name="Oh H.M."/>
            <person name="Kang I."/>
            <person name="Ferriera S."/>
            <person name="Giovannoni S.J."/>
            <person name="Cho J.C."/>
        </authorList>
    </citation>
    <scope>NUCLEOTIDE SEQUENCE [LARGE SCALE GENOMIC DNA]</scope>
    <source>
        <strain evidence="5 6">HTCC2143</strain>
    </source>
</reference>
<dbReference type="FunFam" id="3.30.300.30:FF:000008">
    <property type="entry name" value="2,3-dihydroxybenzoate-AMP ligase"/>
    <property type="match status" value="1"/>
</dbReference>
<dbReference type="InterPro" id="IPR045851">
    <property type="entry name" value="AMP-bd_C_sf"/>
</dbReference>
<dbReference type="GO" id="GO:0016878">
    <property type="term" value="F:acid-thiol ligase activity"/>
    <property type="evidence" value="ECO:0007669"/>
    <property type="project" value="UniProtKB-ARBA"/>
</dbReference>
<dbReference type="PANTHER" id="PTHR43767">
    <property type="entry name" value="LONG-CHAIN-FATTY-ACID--COA LIGASE"/>
    <property type="match status" value="1"/>
</dbReference>
<dbReference type="STRING" id="247633.GP2143_02824"/>
<dbReference type="Proteomes" id="UP000004931">
    <property type="component" value="Unassembled WGS sequence"/>
</dbReference>
<dbReference type="AlphaFoldDB" id="A0YEI6"/>
<evidence type="ECO:0000256" key="1">
    <source>
        <dbReference type="ARBA" id="ARBA00006432"/>
    </source>
</evidence>
<proteinExistence type="inferred from homology"/>
<evidence type="ECO:0000313" key="6">
    <source>
        <dbReference type="Proteomes" id="UP000004931"/>
    </source>
</evidence>
<dbReference type="PROSITE" id="PS00455">
    <property type="entry name" value="AMP_BINDING"/>
    <property type="match status" value="1"/>
</dbReference>
<feature type="domain" description="AMP-dependent synthetase/ligase" evidence="3">
    <location>
        <begin position="56"/>
        <end position="416"/>
    </location>
</feature>
<keyword evidence="6" id="KW-1185">Reference proteome</keyword>
<comment type="similarity">
    <text evidence="1">Belongs to the ATP-dependent AMP-binding enzyme family.</text>
</comment>
<dbReference type="EMBL" id="AAVT01000006">
    <property type="protein sequence ID" value="EAW30822.1"/>
    <property type="molecule type" value="Genomic_DNA"/>
</dbReference>
<comment type="caution">
    <text evidence="5">The sequence shown here is derived from an EMBL/GenBank/DDBJ whole genome shotgun (WGS) entry which is preliminary data.</text>
</comment>
<dbReference type="eggNOG" id="COG0318">
    <property type="taxonomic scope" value="Bacteria"/>
</dbReference>
<dbReference type="InterPro" id="IPR042099">
    <property type="entry name" value="ANL_N_sf"/>
</dbReference>
<keyword evidence="2 5" id="KW-0436">Ligase</keyword>
<dbReference type="SUPFAM" id="SSF56801">
    <property type="entry name" value="Acetyl-CoA synthetase-like"/>
    <property type="match status" value="1"/>
</dbReference>
<dbReference type="PANTHER" id="PTHR43767:SF1">
    <property type="entry name" value="NONRIBOSOMAL PEPTIDE SYNTHASE PES1 (EUROFUNG)-RELATED"/>
    <property type="match status" value="1"/>
</dbReference>
<name>A0YEI6_9GAMM</name>
<evidence type="ECO:0000259" key="4">
    <source>
        <dbReference type="Pfam" id="PF13193"/>
    </source>
</evidence>
<accession>A0YEI6</accession>
<sequence length="557" mass="61311">MTGRDNALLYNYNNTAQTTLRDIENRGVVICPLVPVTKNSTSEYSMPLTLLHHELEYAASIWGDNIAIVTPKESYSFQQLDDTASALAGSLINLGVNPHDRLAILGHNSADYIIWHYAAAKIGVILHVLNTRLVTTELQWMIDNAESIALVVDSDFVEQANVLEELCPSIKFLIGMNGETTTEYSTRALAENGYLSSQLPDFDPQNAALMIYTSGTTGRPKGALQSHAGSLMADQLSRDAVAITSCDTYLALMPFFHQAGLIRTRATLLAGGRCVIPGKVEAAETANAIVRYGVTFTMIASPQQNIAIINKLRDDGPEGFKNLRLLLGGGGVGERATKTIKILCDTLSCDYFGVYGQTETTGPAVYIRGDDVFERPTACGKPFPGVDIAIWNDNNKPLPPLSSGEIVVRGPITATYWRNEPANSALYEGEWIHTGDIGYLDDDGFLYFKGRVKELIKTGAENVYPREVEAVLEQHPDIADVAVFGIPDEEWGEVVCMVVVCRKNSKPDLTEIRAFCRHKMGAYKIPKRLFIREQIPRNHTGKILRQPLIESALEENR</sequence>
<dbReference type="Pfam" id="PF13193">
    <property type="entry name" value="AMP-binding_C"/>
    <property type="match status" value="1"/>
</dbReference>
<evidence type="ECO:0000313" key="5">
    <source>
        <dbReference type="EMBL" id="EAW30822.1"/>
    </source>
</evidence>
<evidence type="ECO:0000256" key="2">
    <source>
        <dbReference type="ARBA" id="ARBA00022598"/>
    </source>
</evidence>
<dbReference type="InterPro" id="IPR050237">
    <property type="entry name" value="ATP-dep_AMP-bd_enzyme"/>
</dbReference>
<feature type="domain" description="AMP-binding enzyme C-terminal" evidence="4">
    <location>
        <begin position="467"/>
        <end position="542"/>
    </location>
</feature>
<dbReference type="InterPro" id="IPR025110">
    <property type="entry name" value="AMP-bd_C"/>
</dbReference>
<protein>
    <submittedName>
        <fullName evidence="5">AMP-dependent synthetase and ligase</fullName>
    </submittedName>
</protein>
<dbReference type="InterPro" id="IPR020845">
    <property type="entry name" value="AMP-binding_CS"/>
</dbReference>
<organism evidence="5 6">
    <name type="scientific">marine gamma proteobacterium HTCC2143</name>
    <dbReference type="NCBI Taxonomy" id="247633"/>
    <lineage>
        <taxon>Bacteria</taxon>
        <taxon>Pseudomonadati</taxon>
        <taxon>Pseudomonadota</taxon>
        <taxon>Gammaproteobacteria</taxon>
        <taxon>Cellvibrionales</taxon>
        <taxon>Spongiibacteraceae</taxon>
        <taxon>BD1-7 clade</taxon>
    </lineage>
</organism>
<dbReference type="Pfam" id="PF00501">
    <property type="entry name" value="AMP-binding"/>
    <property type="match status" value="1"/>
</dbReference>
<dbReference type="Gene3D" id="3.40.50.12780">
    <property type="entry name" value="N-terminal domain of ligase-like"/>
    <property type="match status" value="1"/>
</dbReference>